<dbReference type="EMBL" id="JAACJK010000128">
    <property type="protein sequence ID" value="KAF5328533.1"/>
    <property type="molecule type" value="Genomic_DNA"/>
</dbReference>
<accession>A0A8H5BSJ1</accession>
<dbReference type="InterPro" id="IPR032675">
    <property type="entry name" value="LRR_dom_sf"/>
</dbReference>
<dbReference type="OrthoDB" id="3106123at2759"/>
<protein>
    <submittedName>
        <fullName evidence="1">Uncharacterized protein</fullName>
    </submittedName>
</protein>
<organism evidence="1 2">
    <name type="scientific">Ephemerocybe angulata</name>
    <dbReference type="NCBI Taxonomy" id="980116"/>
    <lineage>
        <taxon>Eukaryota</taxon>
        <taxon>Fungi</taxon>
        <taxon>Dikarya</taxon>
        <taxon>Basidiomycota</taxon>
        <taxon>Agaricomycotina</taxon>
        <taxon>Agaricomycetes</taxon>
        <taxon>Agaricomycetidae</taxon>
        <taxon>Agaricales</taxon>
        <taxon>Agaricineae</taxon>
        <taxon>Psathyrellaceae</taxon>
        <taxon>Ephemerocybe</taxon>
    </lineage>
</organism>
<evidence type="ECO:0000313" key="2">
    <source>
        <dbReference type="Proteomes" id="UP000541558"/>
    </source>
</evidence>
<evidence type="ECO:0000313" key="1">
    <source>
        <dbReference type="EMBL" id="KAF5328533.1"/>
    </source>
</evidence>
<dbReference type="Gene3D" id="3.80.10.10">
    <property type="entry name" value="Ribonuclease Inhibitor"/>
    <property type="match status" value="1"/>
</dbReference>
<gene>
    <name evidence="1" type="ORF">D9611_014377</name>
</gene>
<sequence>MPDQSTAFELNRDIHPNSVPISLPPPLLACLTSLTFSCDWRNSHVLSILQQCTRTLEDLTVEFSNLHFPTPSARAQYPKGSIRLPKLRSLRICAPIRHRRANRLLHYLCAPNLSTLDIDMNTSELASRENELLLDFLSRSHCQTSLTYLRLSRSKIPEFINLVEVLPLTPALTHLGLDDVTLPKNLWIGLRDAQCLPALETLEILQGTLRNPLFYTGDMINFLHRRA</sequence>
<keyword evidence="2" id="KW-1185">Reference proteome</keyword>
<proteinExistence type="predicted"/>
<name>A0A8H5BSJ1_9AGAR</name>
<comment type="caution">
    <text evidence="1">The sequence shown here is derived from an EMBL/GenBank/DDBJ whole genome shotgun (WGS) entry which is preliminary data.</text>
</comment>
<reference evidence="1 2" key="1">
    <citation type="journal article" date="2020" name="ISME J.">
        <title>Uncovering the hidden diversity of litter-decomposition mechanisms in mushroom-forming fungi.</title>
        <authorList>
            <person name="Floudas D."/>
            <person name="Bentzer J."/>
            <person name="Ahren D."/>
            <person name="Johansson T."/>
            <person name="Persson P."/>
            <person name="Tunlid A."/>
        </authorList>
    </citation>
    <scope>NUCLEOTIDE SEQUENCE [LARGE SCALE GENOMIC DNA]</scope>
    <source>
        <strain evidence="1 2">CBS 175.51</strain>
    </source>
</reference>
<dbReference type="AlphaFoldDB" id="A0A8H5BSJ1"/>
<dbReference type="Proteomes" id="UP000541558">
    <property type="component" value="Unassembled WGS sequence"/>
</dbReference>
<dbReference type="SUPFAM" id="SSF52047">
    <property type="entry name" value="RNI-like"/>
    <property type="match status" value="1"/>
</dbReference>